<sequence length="166" mass="18243">MKWKTEGVQKLWDRYKYAVFVVLIGAGLLLWPSGKTQTLEPERTEETRDIQTEMESILGAISGVGQVRVMLTLDTDGERQLAQDTELTYSGDTLAPSDYSRQSETVLVDAGSRDEVVVTQLLYPTYRGALVVCQGGDQAQVKLAVTEAVSALTGLSADRITVAKWQ</sequence>
<dbReference type="AlphaFoldDB" id="A0A830U7K8"/>
<keyword evidence="3" id="KW-1185">Reference proteome</keyword>
<reference evidence="2" key="1">
    <citation type="submission" date="2020-09" db="EMBL/GenBank/DDBJ databases">
        <title>New species isolated from human feces.</title>
        <authorList>
            <person name="Kitahara M."/>
            <person name="Shigeno Y."/>
            <person name="Shime M."/>
            <person name="Matsumoto Y."/>
            <person name="Nakamura S."/>
            <person name="Motooka D."/>
            <person name="Fukuoka S."/>
            <person name="Nishikawa H."/>
            <person name="Benno Y."/>
        </authorList>
    </citation>
    <scope>NUCLEOTIDE SEQUENCE</scope>
    <source>
        <strain evidence="2">MM59</strain>
        <plasmid evidence="2">pMM59_01</plasmid>
    </source>
</reference>
<dbReference type="Proteomes" id="UP000679848">
    <property type="component" value="Plasmid pMM59_01"/>
</dbReference>
<evidence type="ECO:0000256" key="1">
    <source>
        <dbReference type="SAM" id="Phobius"/>
    </source>
</evidence>
<organism evidence="2 3">
    <name type="scientific">Pusillibacter faecalis</name>
    <dbReference type="NCBI Taxonomy" id="2714358"/>
    <lineage>
        <taxon>Bacteria</taxon>
        <taxon>Bacillati</taxon>
        <taxon>Bacillota</taxon>
        <taxon>Clostridia</taxon>
        <taxon>Eubacteriales</taxon>
        <taxon>Oscillospiraceae</taxon>
        <taxon>Pusillibacter</taxon>
    </lineage>
</organism>
<evidence type="ECO:0000313" key="2">
    <source>
        <dbReference type="EMBL" id="BCK85817.1"/>
    </source>
</evidence>
<dbReference type="EMBL" id="AP023421">
    <property type="protein sequence ID" value="BCK85817.1"/>
    <property type="molecule type" value="Genomic_DNA"/>
</dbReference>
<evidence type="ECO:0000313" key="3">
    <source>
        <dbReference type="Proteomes" id="UP000679848"/>
    </source>
</evidence>
<keyword evidence="2" id="KW-0614">Plasmid</keyword>
<name>A0A830U7K8_9FIRM</name>
<protein>
    <recommendedName>
        <fullName evidence="4">Stage III sporulation protein AG</fullName>
    </recommendedName>
</protein>
<feature type="transmembrane region" description="Helical" evidence="1">
    <location>
        <begin position="15"/>
        <end position="33"/>
    </location>
</feature>
<keyword evidence="1" id="KW-0472">Membrane</keyword>
<keyword evidence="1" id="KW-0812">Transmembrane</keyword>
<dbReference type="RefSeq" id="WP_187028495.1">
    <property type="nucleotide sequence ID" value="NZ_AP023421.1"/>
</dbReference>
<evidence type="ECO:0008006" key="4">
    <source>
        <dbReference type="Google" id="ProtNLM"/>
    </source>
</evidence>
<accession>A0A830U7K8</accession>
<keyword evidence="1" id="KW-1133">Transmembrane helix</keyword>
<geneLocation type="plasmid" evidence="2 3">
    <name>pMM59_01</name>
</geneLocation>
<gene>
    <name evidence="2" type="ORF">MM59RIKEN_31360</name>
</gene>
<proteinExistence type="predicted"/>
<dbReference type="KEGG" id="pfaa:MM59RIKEN_31360"/>